<name>A0A4R5MFD3_9BURK</name>
<dbReference type="GO" id="GO:0003677">
    <property type="term" value="F:DNA binding"/>
    <property type="evidence" value="ECO:0007669"/>
    <property type="project" value="UniProtKB-KW"/>
</dbReference>
<sequence length="54" mass="5611">MAGVSAKIVAKLLGVHEVTVWTMTKRGALPAPVKIGGNTRWNVGALRKLLTGAA</sequence>
<comment type="caution">
    <text evidence="2">The sequence shown here is derived from an EMBL/GenBank/DDBJ whole genome shotgun (WGS) entry which is preliminary data.</text>
</comment>
<keyword evidence="2" id="KW-0238">DNA-binding</keyword>
<evidence type="ECO:0000313" key="3">
    <source>
        <dbReference type="Proteomes" id="UP000295722"/>
    </source>
</evidence>
<dbReference type="Gene3D" id="1.10.238.160">
    <property type="match status" value="1"/>
</dbReference>
<evidence type="ECO:0000313" key="2">
    <source>
        <dbReference type="EMBL" id="TDG25644.1"/>
    </source>
</evidence>
<dbReference type="EMBL" id="SMRP01000002">
    <property type="protein sequence ID" value="TDG25644.1"/>
    <property type="molecule type" value="Genomic_DNA"/>
</dbReference>
<keyword evidence="3" id="KW-1185">Reference proteome</keyword>
<feature type="domain" description="Helix-turn-helix" evidence="1">
    <location>
        <begin position="9"/>
        <end position="51"/>
    </location>
</feature>
<evidence type="ECO:0000259" key="1">
    <source>
        <dbReference type="Pfam" id="PF12728"/>
    </source>
</evidence>
<dbReference type="Proteomes" id="UP000295722">
    <property type="component" value="Unassembled WGS sequence"/>
</dbReference>
<gene>
    <name evidence="2" type="ORF">EYW47_04470</name>
</gene>
<organism evidence="2 3">
    <name type="scientific">Paraburkholderia silviterrae</name>
    <dbReference type="NCBI Taxonomy" id="2528715"/>
    <lineage>
        <taxon>Bacteria</taxon>
        <taxon>Pseudomonadati</taxon>
        <taxon>Pseudomonadota</taxon>
        <taxon>Betaproteobacteria</taxon>
        <taxon>Burkholderiales</taxon>
        <taxon>Burkholderiaceae</taxon>
        <taxon>Paraburkholderia</taxon>
    </lineage>
</organism>
<dbReference type="Pfam" id="PF12728">
    <property type="entry name" value="HTH_17"/>
    <property type="match status" value="1"/>
</dbReference>
<dbReference type="AlphaFoldDB" id="A0A4R5MFD3"/>
<dbReference type="OrthoDB" id="5298532at2"/>
<proteinExistence type="predicted"/>
<dbReference type="InterPro" id="IPR009061">
    <property type="entry name" value="DNA-bd_dom_put_sf"/>
</dbReference>
<reference evidence="2 3" key="1">
    <citation type="submission" date="2019-03" db="EMBL/GenBank/DDBJ databases">
        <title>Paraburkholderia sp. 4M-K11, isolated from subtropical forest soil.</title>
        <authorList>
            <person name="Gao Z.-H."/>
            <person name="Qiu L.-H."/>
        </authorList>
    </citation>
    <scope>NUCLEOTIDE SEQUENCE [LARGE SCALE GENOMIC DNA]</scope>
    <source>
        <strain evidence="2 3">4M-K11</strain>
    </source>
</reference>
<accession>A0A4R5MFD3</accession>
<dbReference type="InterPro" id="IPR041657">
    <property type="entry name" value="HTH_17"/>
</dbReference>
<protein>
    <submittedName>
        <fullName evidence="2">DNA-binding protein</fullName>
    </submittedName>
</protein>
<dbReference type="SUPFAM" id="SSF46955">
    <property type="entry name" value="Putative DNA-binding domain"/>
    <property type="match status" value="1"/>
</dbReference>